<proteinExistence type="predicted"/>
<dbReference type="Proteomes" id="UP001066276">
    <property type="component" value="Chromosome 4_1"/>
</dbReference>
<feature type="region of interest" description="Disordered" evidence="1">
    <location>
        <begin position="1"/>
        <end position="106"/>
    </location>
</feature>
<feature type="compositionally biased region" description="Basic and acidic residues" evidence="1">
    <location>
        <begin position="54"/>
        <end position="106"/>
    </location>
</feature>
<dbReference type="EMBL" id="JANPWB010000007">
    <property type="protein sequence ID" value="KAJ1172434.1"/>
    <property type="molecule type" value="Genomic_DNA"/>
</dbReference>
<evidence type="ECO:0000313" key="2">
    <source>
        <dbReference type="EMBL" id="KAJ1172434.1"/>
    </source>
</evidence>
<feature type="compositionally biased region" description="Polar residues" evidence="1">
    <location>
        <begin position="32"/>
        <end position="50"/>
    </location>
</feature>
<comment type="caution">
    <text evidence="2">The sequence shown here is derived from an EMBL/GenBank/DDBJ whole genome shotgun (WGS) entry which is preliminary data.</text>
</comment>
<accession>A0AAV7T8X5</accession>
<name>A0AAV7T8X5_PLEWA</name>
<evidence type="ECO:0000256" key="1">
    <source>
        <dbReference type="SAM" id="MobiDB-lite"/>
    </source>
</evidence>
<sequence>MIVTITIQEEPPTVLPASAPVFGDGDTRIPGPSSQCPQGTTESGTLTSQGVRADVMREETPGEGSRREDRGETEADRRSGEKASNRGKRQGEGQCKEVERRMSPSL</sequence>
<reference evidence="2" key="1">
    <citation type="journal article" date="2022" name="bioRxiv">
        <title>Sequencing and chromosome-scale assembly of the giantPleurodeles waltlgenome.</title>
        <authorList>
            <person name="Brown T."/>
            <person name="Elewa A."/>
            <person name="Iarovenko S."/>
            <person name="Subramanian E."/>
            <person name="Araus A.J."/>
            <person name="Petzold A."/>
            <person name="Susuki M."/>
            <person name="Suzuki K.-i.T."/>
            <person name="Hayashi T."/>
            <person name="Toyoda A."/>
            <person name="Oliveira C."/>
            <person name="Osipova E."/>
            <person name="Leigh N.D."/>
            <person name="Simon A."/>
            <person name="Yun M.H."/>
        </authorList>
    </citation>
    <scope>NUCLEOTIDE SEQUENCE</scope>
    <source>
        <strain evidence="2">20211129_DDA</strain>
        <tissue evidence="2">Liver</tissue>
    </source>
</reference>
<protein>
    <submittedName>
        <fullName evidence="2">Uncharacterized protein</fullName>
    </submittedName>
</protein>
<dbReference type="AlphaFoldDB" id="A0AAV7T8X5"/>
<organism evidence="2 3">
    <name type="scientific">Pleurodeles waltl</name>
    <name type="common">Iberian ribbed newt</name>
    <dbReference type="NCBI Taxonomy" id="8319"/>
    <lineage>
        <taxon>Eukaryota</taxon>
        <taxon>Metazoa</taxon>
        <taxon>Chordata</taxon>
        <taxon>Craniata</taxon>
        <taxon>Vertebrata</taxon>
        <taxon>Euteleostomi</taxon>
        <taxon>Amphibia</taxon>
        <taxon>Batrachia</taxon>
        <taxon>Caudata</taxon>
        <taxon>Salamandroidea</taxon>
        <taxon>Salamandridae</taxon>
        <taxon>Pleurodelinae</taxon>
        <taxon>Pleurodeles</taxon>
    </lineage>
</organism>
<gene>
    <name evidence="2" type="ORF">NDU88_004281</name>
</gene>
<evidence type="ECO:0000313" key="3">
    <source>
        <dbReference type="Proteomes" id="UP001066276"/>
    </source>
</evidence>
<keyword evidence="3" id="KW-1185">Reference proteome</keyword>